<dbReference type="InterPro" id="IPR021719">
    <property type="entry name" value="Prot_inh_I78"/>
</dbReference>
<reference evidence="2" key="1">
    <citation type="submission" date="2022-07" db="EMBL/GenBank/DDBJ databases">
        <authorList>
            <consortium name="DAFM: The Division of Animal and Food Microbiology"/>
        </authorList>
    </citation>
    <scope>NUCLEOTIDE SEQUENCE</scope>
    <source>
        <strain evidence="2">19MO01SH01-2</strain>
    </source>
</reference>
<evidence type="ECO:0000256" key="1">
    <source>
        <dbReference type="SAM" id="SignalP"/>
    </source>
</evidence>
<organism evidence="2 3">
    <name type="scientific">Stenotrophomonas maltophilia</name>
    <name type="common">Pseudomonas maltophilia</name>
    <name type="synonym">Xanthomonas maltophilia</name>
    <dbReference type="NCBI Taxonomy" id="40324"/>
    <lineage>
        <taxon>Bacteria</taxon>
        <taxon>Pseudomonadati</taxon>
        <taxon>Pseudomonadota</taxon>
        <taxon>Gammaproteobacteria</taxon>
        <taxon>Lysobacterales</taxon>
        <taxon>Lysobacteraceae</taxon>
        <taxon>Stenotrophomonas</taxon>
        <taxon>Stenotrophomonas maltophilia group</taxon>
    </lineage>
</organism>
<evidence type="ECO:0000313" key="3">
    <source>
        <dbReference type="Proteomes" id="UP001218208"/>
    </source>
</evidence>
<comment type="caution">
    <text evidence="2">The sequence shown here is derived from an EMBL/GenBank/DDBJ whole genome shotgun (WGS) entry which is preliminary data.</text>
</comment>
<dbReference type="Gene3D" id="3.30.10.10">
    <property type="entry name" value="Trypsin Inhibitor V, subunit A"/>
    <property type="match status" value="1"/>
</dbReference>
<protein>
    <recommendedName>
        <fullName evidence="4">Lipoprotein</fullName>
    </recommendedName>
</protein>
<dbReference type="PANTHER" id="PTHR39600">
    <property type="entry name" value="PEPTIDASE INHIBITOR I78 FAMILY PROTEIN"/>
    <property type="match status" value="1"/>
</dbReference>
<feature type="signal peptide" evidence="1">
    <location>
        <begin position="1"/>
        <end position="20"/>
    </location>
</feature>
<dbReference type="Pfam" id="PF11720">
    <property type="entry name" value="Inhibitor_I78"/>
    <property type="match status" value="1"/>
</dbReference>
<dbReference type="RefSeq" id="WP_049461562.1">
    <property type="nucleotide sequence ID" value="NZ_CP027562.1"/>
</dbReference>
<proteinExistence type="predicted"/>
<evidence type="ECO:0008006" key="4">
    <source>
        <dbReference type="Google" id="ProtNLM"/>
    </source>
</evidence>
<dbReference type="PANTHER" id="PTHR39600:SF1">
    <property type="entry name" value="PEPTIDASE INHIBITOR I78 FAMILY PROTEIN"/>
    <property type="match status" value="1"/>
</dbReference>
<dbReference type="AlphaFoldDB" id="A0A2R3PVG2"/>
<evidence type="ECO:0000313" key="2">
    <source>
        <dbReference type="EMBL" id="EKT4090558.1"/>
    </source>
</evidence>
<feature type="chain" id="PRO_5044384948" description="Lipoprotein" evidence="1">
    <location>
        <begin position="21"/>
        <end position="104"/>
    </location>
</feature>
<dbReference type="EMBL" id="ABLOJW010000001">
    <property type="protein sequence ID" value="EKT4090558.1"/>
    <property type="molecule type" value="Genomic_DNA"/>
</dbReference>
<keyword evidence="1" id="KW-0732">Signal</keyword>
<sequence>MRLNPLVLLAILPLAACSHAGSSTTHDPAPAPVADAAHECRPEALEAFTGKTADEATIKKLVADSGARGARVVKPGMAVTMDFRQDRVTVQVDAQNRIERASCG</sequence>
<accession>A0A2R3PVG2</accession>
<name>A0A2R3PVG2_STEMA</name>
<gene>
    <name evidence="2" type="ORF">QEG23_000026</name>
</gene>
<dbReference type="Proteomes" id="UP001218208">
    <property type="component" value="Unassembled WGS sequence"/>
</dbReference>